<organism evidence="1">
    <name type="scientific">Myoviridae sp. ctijX18</name>
    <dbReference type="NCBI Taxonomy" id="2825154"/>
    <lineage>
        <taxon>Viruses</taxon>
        <taxon>Duplodnaviria</taxon>
        <taxon>Heunggongvirae</taxon>
        <taxon>Uroviricota</taxon>
        <taxon>Caudoviricetes</taxon>
    </lineage>
</organism>
<evidence type="ECO:0000313" key="1">
    <source>
        <dbReference type="EMBL" id="DAF97534.1"/>
    </source>
</evidence>
<accession>A0A8S5UT37</accession>
<name>A0A8S5UT37_9CAUD</name>
<proteinExistence type="predicted"/>
<sequence>MDKSTLKEFYTSVVSSPLFQGKETVSLRDLLLEDKEIISKTIKHIAGSSYALMHSNAISAIQEGFHEWVGKLTNEDLFKQIKFPVEIKHDPVVDVTNPILDLTESSLDEICLVYHVSLIFLLEYYLQNFADKKWQTERIIGEVSRYLTNSIYFYINLCADHATYIGDFLVEESHLIVLVVMIKFYRNLDKEYVTGILEYLTYLYLENEGEFSEEVIDDLNDYINRNFKNIDLNKVFQLNAILCLVNVFDIVENFLELFVNPEGFDIFPKEGYSPSELQVTISNWNMI</sequence>
<reference evidence="1" key="1">
    <citation type="journal article" date="2021" name="Proc. Natl. Acad. Sci. U.S.A.">
        <title>A Catalog of Tens of Thousands of Viruses from Human Metagenomes Reveals Hidden Associations with Chronic Diseases.</title>
        <authorList>
            <person name="Tisza M.J."/>
            <person name="Buck C.B."/>
        </authorList>
    </citation>
    <scope>NUCLEOTIDE SEQUENCE</scope>
    <source>
        <strain evidence="1">CtijX18</strain>
    </source>
</reference>
<dbReference type="EMBL" id="BK016133">
    <property type="protein sequence ID" value="DAF97534.1"/>
    <property type="molecule type" value="Genomic_DNA"/>
</dbReference>
<protein>
    <submittedName>
        <fullName evidence="1">Uncharacterized protein</fullName>
    </submittedName>
</protein>